<proteinExistence type="predicted"/>
<evidence type="ECO:0000313" key="3">
    <source>
        <dbReference type="EMBL" id="KAK2577695.1"/>
    </source>
</evidence>
<dbReference type="Pfam" id="PF25298">
    <property type="entry name" value="Baculo_FP_2nd"/>
    <property type="match status" value="1"/>
</dbReference>
<evidence type="ECO:0000313" key="4">
    <source>
        <dbReference type="Proteomes" id="UP001258017"/>
    </source>
</evidence>
<accession>A0AAD9RDE5</accession>
<dbReference type="EMBL" id="JAIFRP010002491">
    <property type="protein sequence ID" value="KAK2577695.1"/>
    <property type="molecule type" value="Genomic_DNA"/>
</dbReference>
<reference evidence="3" key="1">
    <citation type="submission" date="2021-08" db="EMBL/GenBank/DDBJ databases">
        <authorList>
            <person name="Misof B."/>
            <person name="Oliver O."/>
            <person name="Podsiadlowski L."/>
            <person name="Donath A."/>
            <person name="Peters R."/>
            <person name="Mayer C."/>
            <person name="Rust J."/>
            <person name="Gunkel S."/>
            <person name="Lesny P."/>
            <person name="Martin S."/>
            <person name="Oeyen J.P."/>
            <person name="Petersen M."/>
            <person name="Panagiotis P."/>
            <person name="Wilbrandt J."/>
            <person name="Tanja T."/>
        </authorList>
    </citation>
    <scope>NUCLEOTIDE SEQUENCE</scope>
    <source>
        <strain evidence="3">GBR_01_08_01A</strain>
        <tissue evidence="3">Thorax + abdomen</tissue>
    </source>
</reference>
<comment type="caution">
    <text evidence="3">The sequence shown here is derived from an EMBL/GenBank/DDBJ whole genome shotgun (WGS) entry which is preliminary data.</text>
</comment>
<evidence type="ECO:0000259" key="2">
    <source>
        <dbReference type="Pfam" id="PF25298"/>
    </source>
</evidence>
<evidence type="ECO:0000256" key="1">
    <source>
        <dbReference type="SAM" id="MobiDB-lite"/>
    </source>
</evidence>
<protein>
    <recommendedName>
        <fullName evidence="2">FP protein C-terminal domain-containing protein</fullName>
    </recommendedName>
</protein>
<sequence>MRAQIDSNAARISELEEQNKLLRDGVKELKRLQESELLERRRATARLCEADIIISGASCPAESSLTVVFKKVTSALGVNLSDEDILSCRYLITRSQARKKDYPLPIIVKLCSRELALKVLSASKSKGTLLSSDIGFTSTSSSSAIHIKEALPSDLYRLLLATKSVAKSLGYKYVWQRDGIVLLRKVDGASITRIRSASDLEALKAQTSPSSADDNESRPGSLLSTHRLDPSLGSC</sequence>
<feature type="domain" description="FP protein C-terminal" evidence="2">
    <location>
        <begin position="157"/>
        <end position="204"/>
    </location>
</feature>
<organism evidence="3 4">
    <name type="scientific">Odynerus spinipes</name>
    <dbReference type="NCBI Taxonomy" id="1348599"/>
    <lineage>
        <taxon>Eukaryota</taxon>
        <taxon>Metazoa</taxon>
        <taxon>Ecdysozoa</taxon>
        <taxon>Arthropoda</taxon>
        <taxon>Hexapoda</taxon>
        <taxon>Insecta</taxon>
        <taxon>Pterygota</taxon>
        <taxon>Neoptera</taxon>
        <taxon>Endopterygota</taxon>
        <taxon>Hymenoptera</taxon>
        <taxon>Apocrita</taxon>
        <taxon>Aculeata</taxon>
        <taxon>Vespoidea</taxon>
        <taxon>Vespidae</taxon>
        <taxon>Eumeninae</taxon>
        <taxon>Odynerus</taxon>
    </lineage>
</organism>
<reference evidence="3" key="2">
    <citation type="journal article" date="2023" name="Commun. Biol.">
        <title>Intrasexual cuticular hydrocarbon dimorphism in a wasp sheds light on hydrocarbon biosynthesis genes in Hymenoptera.</title>
        <authorList>
            <person name="Moris V.C."/>
            <person name="Podsiadlowski L."/>
            <person name="Martin S."/>
            <person name="Oeyen J.P."/>
            <person name="Donath A."/>
            <person name="Petersen M."/>
            <person name="Wilbrandt J."/>
            <person name="Misof B."/>
            <person name="Liedtke D."/>
            <person name="Thamm M."/>
            <person name="Scheiner R."/>
            <person name="Schmitt T."/>
            <person name="Niehuis O."/>
        </authorList>
    </citation>
    <scope>NUCLEOTIDE SEQUENCE</scope>
    <source>
        <strain evidence="3">GBR_01_08_01A</strain>
    </source>
</reference>
<dbReference type="AlphaFoldDB" id="A0AAD9RDE5"/>
<dbReference type="Proteomes" id="UP001258017">
    <property type="component" value="Unassembled WGS sequence"/>
</dbReference>
<keyword evidence="4" id="KW-1185">Reference proteome</keyword>
<gene>
    <name evidence="3" type="ORF">KPH14_012779</name>
</gene>
<dbReference type="InterPro" id="IPR057251">
    <property type="entry name" value="FP_C"/>
</dbReference>
<feature type="region of interest" description="Disordered" evidence="1">
    <location>
        <begin position="205"/>
        <end position="235"/>
    </location>
</feature>
<name>A0AAD9RDE5_9HYME</name>